<organism evidence="6 7">
    <name type="scientific">Zasmidium cellare ATCC 36951</name>
    <dbReference type="NCBI Taxonomy" id="1080233"/>
    <lineage>
        <taxon>Eukaryota</taxon>
        <taxon>Fungi</taxon>
        <taxon>Dikarya</taxon>
        <taxon>Ascomycota</taxon>
        <taxon>Pezizomycotina</taxon>
        <taxon>Dothideomycetes</taxon>
        <taxon>Dothideomycetidae</taxon>
        <taxon>Mycosphaerellales</taxon>
        <taxon>Mycosphaerellaceae</taxon>
        <taxon>Zasmidium</taxon>
    </lineage>
</organism>
<feature type="compositionally biased region" description="Polar residues" evidence="4">
    <location>
        <begin position="954"/>
        <end position="963"/>
    </location>
</feature>
<dbReference type="SMART" id="SM00501">
    <property type="entry name" value="BRIGHT"/>
    <property type="match status" value="1"/>
</dbReference>
<dbReference type="InterPro" id="IPR036431">
    <property type="entry name" value="ARID_dom_sf"/>
</dbReference>
<dbReference type="OrthoDB" id="1938591at2759"/>
<gene>
    <name evidence="6" type="ORF">M409DRAFT_55187</name>
</gene>
<feature type="region of interest" description="Disordered" evidence="4">
    <location>
        <begin position="954"/>
        <end position="976"/>
    </location>
</feature>
<proteinExistence type="predicted"/>
<dbReference type="SUPFAM" id="SSF46774">
    <property type="entry name" value="ARID-like"/>
    <property type="match status" value="1"/>
</dbReference>
<dbReference type="GO" id="GO:0016514">
    <property type="term" value="C:SWI/SNF complex"/>
    <property type="evidence" value="ECO:0007669"/>
    <property type="project" value="TreeGrafter"/>
</dbReference>
<dbReference type="EMBL" id="ML993597">
    <property type="protein sequence ID" value="KAF2166345.1"/>
    <property type="molecule type" value="Genomic_DNA"/>
</dbReference>
<feature type="compositionally biased region" description="Polar residues" evidence="4">
    <location>
        <begin position="95"/>
        <end position="104"/>
    </location>
</feature>
<dbReference type="PANTHER" id="PTHR13964:SF27">
    <property type="entry name" value="HAT-TRICK, ISOFORM D"/>
    <property type="match status" value="1"/>
</dbReference>
<evidence type="ECO:0000313" key="6">
    <source>
        <dbReference type="EMBL" id="KAF2166345.1"/>
    </source>
</evidence>
<dbReference type="GeneID" id="54566206"/>
<evidence type="ECO:0000256" key="3">
    <source>
        <dbReference type="ARBA" id="ARBA00023242"/>
    </source>
</evidence>
<evidence type="ECO:0000256" key="1">
    <source>
        <dbReference type="ARBA" id="ARBA00023015"/>
    </source>
</evidence>
<feature type="region of interest" description="Disordered" evidence="4">
    <location>
        <begin position="256"/>
        <end position="281"/>
    </location>
</feature>
<feature type="compositionally biased region" description="Polar residues" evidence="4">
    <location>
        <begin position="393"/>
        <end position="405"/>
    </location>
</feature>
<evidence type="ECO:0000256" key="4">
    <source>
        <dbReference type="SAM" id="MobiDB-lite"/>
    </source>
</evidence>
<keyword evidence="1" id="KW-0805">Transcription regulation</keyword>
<dbReference type="Gene3D" id="1.10.150.60">
    <property type="entry name" value="ARID DNA-binding domain"/>
    <property type="match status" value="1"/>
</dbReference>
<dbReference type="SMART" id="SM01014">
    <property type="entry name" value="ARID"/>
    <property type="match status" value="1"/>
</dbReference>
<evidence type="ECO:0000259" key="5">
    <source>
        <dbReference type="PROSITE" id="PS51011"/>
    </source>
</evidence>
<evidence type="ECO:0000256" key="2">
    <source>
        <dbReference type="ARBA" id="ARBA00023163"/>
    </source>
</evidence>
<feature type="compositionally biased region" description="Low complexity" evidence="4">
    <location>
        <begin position="75"/>
        <end position="94"/>
    </location>
</feature>
<feature type="compositionally biased region" description="Low complexity" evidence="4">
    <location>
        <begin position="262"/>
        <end position="281"/>
    </location>
</feature>
<feature type="region of interest" description="Disordered" evidence="4">
    <location>
        <begin position="1"/>
        <end position="180"/>
    </location>
</feature>
<feature type="region of interest" description="Disordered" evidence="4">
    <location>
        <begin position="383"/>
        <end position="513"/>
    </location>
</feature>
<feature type="domain" description="ARID" evidence="5">
    <location>
        <begin position="281"/>
        <end position="374"/>
    </location>
</feature>
<dbReference type="AlphaFoldDB" id="A0A6A6CGR3"/>
<name>A0A6A6CGR3_ZASCE</name>
<dbReference type="InterPro" id="IPR051232">
    <property type="entry name" value="ARID/SWI1_ChromRemod"/>
</dbReference>
<dbReference type="PROSITE" id="PS51011">
    <property type="entry name" value="ARID"/>
    <property type="match status" value="1"/>
</dbReference>
<keyword evidence="2" id="KW-0804">Transcription</keyword>
<feature type="compositionally biased region" description="Polar residues" evidence="4">
    <location>
        <begin position="471"/>
        <end position="487"/>
    </location>
</feature>
<feature type="compositionally biased region" description="Polar residues" evidence="4">
    <location>
        <begin position="1"/>
        <end position="10"/>
    </location>
</feature>
<accession>A0A6A6CGR3</accession>
<dbReference type="CDD" id="cd16871">
    <property type="entry name" value="ARID_Swi1p-like"/>
    <property type="match status" value="1"/>
</dbReference>
<evidence type="ECO:0000313" key="7">
    <source>
        <dbReference type="Proteomes" id="UP000799537"/>
    </source>
</evidence>
<sequence>MNQAWQNGQPNMFPGQPSHLNPQSMYNAGFDVSQFTNGTPSHTGTPQPGQQFANPSQTFNPGSVVPAKRPHDGMSGSPQQNPQQSRSQTPSQYPNFSQQGQFPNAPTPYQHLQQQPGSNNATPSPTMQNQPFRPPAQQRMNNASPSPFPNQQQQQQQVNFGNQMSPTGTPQPGNMQQQGNMGQFGQQFGGMNPAMSMAGMPSSMPAQMNNMGNMQPNAQRQYQLKLMQHQQQLRASGMMGPRAVGGQPNQMNNFGGQGGQQQGAQMANGQAGNMQAQQMAQLKKSQFLKQLHNHAQQQGRQFNPAPTIGGKQVDLYTLWTVVTSIGGSQAVERNGQWQAVAAKMGFSQPQFPTAPEEIKMMHARDIGQYERLWFQMKMQQKQEQARMHAQQMAGFSSGQQGSPTKTMPGQQNQFPPQMQQGQQNQQQPQSTPVQANATLPQNGTSTPQQMMGAAAAMHHRRNSSLRKPEQMTPQAGSQPGITASPLVNKQPRPPSAKQEAPGPVMKSDEPQSTNYVPHARSIEADGGYDIPALYDLGSQISRAIPNHPSVDEMGVIDTKAITLSLASGIHAEVRYALDTLVIISHDTRVALNLNNCEDLLDVIVDCADDQAETLSDDAVEVSDALDLPTYEDVMRSAKLEADTLQDVPEFGTHAYDLDRAADKVIAVTTILRNFSFYEFNHQLLTSAGVIKWLSNTIRLLGTRNMLLRTYYNTQDFYKDIIIFLSNVTQSLELASRDDALHILHFLLSFAPQPAPSYSESGGKVRIPSFVPSNHKYLPPAIDCLAKLLARQDPNRQLYKSIFTASSSSFAVSESPLDLLTRAFALAISVLPDRTKGSLGNTTQLRIVEARKAYLTQGMLAADILTTLAPSNDTKLARAWIESEDGWAVGLLNLAALLSVDRNQTTGQKGREIGMDTESFKLITYRALTMMKRLAEKAGKGSVQNLQQALTANGTINGETNGVHHNNDDDTDPLHGQPKWEGIPQGHAILGALMMPNTDKVALGLLCGLHEMAMQTS</sequence>
<feature type="compositionally biased region" description="Low complexity" evidence="4">
    <location>
        <begin position="407"/>
        <end position="429"/>
    </location>
</feature>
<dbReference type="GO" id="GO:0006357">
    <property type="term" value="P:regulation of transcription by RNA polymerase II"/>
    <property type="evidence" value="ECO:0007669"/>
    <property type="project" value="TreeGrafter"/>
</dbReference>
<feature type="compositionally biased region" description="Low complexity" evidence="4">
    <location>
        <begin position="166"/>
        <end position="180"/>
    </location>
</feature>
<keyword evidence="7" id="KW-1185">Reference proteome</keyword>
<feature type="compositionally biased region" description="Polar residues" evidence="4">
    <location>
        <begin position="33"/>
        <end position="61"/>
    </location>
</feature>
<reference evidence="6" key="1">
    <citation type="journal article" date="2020" name="Stud. Mycol.">
        <title>101 Dothideomycetes genomes: a test case for predicting lifestyles and emergence of pathogens.</title>
        <authorList>
            <person name="Haridas S."/>
            <person name="Albert R."/>
            <person name="Binder M."/>
            <person name="Bloem J."/>
            <person name="Labutti K."/>
            <person name="Salamov A."/>
            <person name="Andreopoulos B."/>
            <person name="Baker S."/>
            <person name="Barry K."/>
            <person name="Bills G."/>
            <person name="Bluhm B."/>
            <person name="Cannon C."/>
            <person name="Castanera R."/>
            <person name="Culley D."/>
            <person name="Daum C."/>
            <person name="Ezra D."/>
            <person name="Gonzalez J."/>
            <person name="Henrissat B."/>
            <person name="Kuo A."/>
            <person name="Liang C."/>
            <person name="Lipzen A."/>
            <person name="Lutzoni F."/>
            <person name="Magnuson J."/>
            <person name="Mondo S."/>
            <person name="Nolan M."/>
            <person name="Ohm R."/>
            <person name="Pangilinan J."/>
            <person name="Park H.-J."/>
            <person name="Ramirez L."/>
            <person name="Alfaro M."/>
            <person name="Sun H."/>
            <person name="Tritt A."/>
            <person name="Yoshinaga Y."/>
            <person name="Zwiers L.-H."/>
            <person name="Turgeon B."/>
            <person name="Goodwin S."/>
            <person name="Spatafora J."/>
            <person name="Crous P."/>
            <person name="Grigoriev I."/>
        </authorList>
    </citation>
    <scope>NUCLEOTIDE SEQUENCE</scope>
    <source>
        <strain evidence="6">ATCC 36951</strain>
    </source>
</reference>
<dbReference type="RefSeq" id="XP_033667234.1">
    <property type="nucleotide sequence ID" value="XM_033812934.1"/>
</dbReference>
<feature type="compositionally biased region" description="Polar residues" evidence="4">
    <location>
        <begin position="430"/>
        <end position="449"/>
    </location>
</feature>
<dbReference type="GO" id="GO:0000976">
    <property type="term" value="F:transcription cis-regulatory region binding"/>
    <property type="evidence" value="ECO:0007669"/>
    <property type="project" value="TreeGrafter"/>
</dbReference>
<dbReference type="Pfam" id="PF01388">
    <property type="entry name" value="ARID"/>
    <property type="match status" value="1"/>
</dbReference>
<protein>
    <recommendedName>
        <fullName evidence="5">ARID domain-containing protein</fullName>
    </recommendedName>
</protein>
<dbReference type="PANTHER" id="PTHR13964">
    <property type="entry name" value="RBP-RELATED"/>
    <property type="match status" value="1"/>
</dbReference>
<keyword evidence="3" id="KW-0539">Nucleus</keyword>
<feature type="compositionally biased region" description="Polar residues" evidence="4">
    <location>
        <begin position="110"/>
        <end position="131"/>
    </location>
</feature>
<dbReference type="InterPro" id="IPR001606">
    <property type="entry name" value="ARID_dom"/>
</dbReference>
<dbReference type="Proteomes" id="UP000799537">
    <property type="component" value="Unassembled WGS sequence"/>
</dbReference>